<gene>
    <name evidence="1" type="ORF">KI659_11420</name>
</gene>
<dbReference type="RefSeq" id="WP_213945517.1">
    <property type="nucleotide sequence ID" value="NZ_JAHBGI010000002.1"/>
</dbReference>
<dbReference type="Proteomes" id="UP001319104">
    <property type="component" value="Unassembled WGS sequence"/>
</dbReference>
<reference evidence="1 2" key="1">
    <citation type="submission" date="2021-05" db="EMBL/GenBank/DDBJ databases">
        <authorList>
            <person name="Zhang Z.D."/>
            <person name="Osman G."/>
        </authorList>
    </citation>
    <scope>NUCLEOTIDE SEQUENCE [LARGE SCALE GENOMIC DNA]</scope>
    <source>
        <strain evidence="1 2">KCTC 32217</strain>
    </source>
</reference>
<accession>A0AAP2CIR7</accession>
<evidence type="ECO:0000313" key="2">
    <source>
        <dbReference type="Proteomes" id="UP001319104"/>
    </source>
</evidence>
<organism evidence="1 2">
    <name type="scientific">Litoribacter ruber</name>
    <dbReference type="NCBI Taxonomy" id="702568"/>
    <lineage>
        <taxon>Bacteria</taxon>
        <taxon>Pseudomonadati</taxon>
        <taxon>Bacteroidota</taxon>
        <taxon>Cytophagia</taxon>
        <taxon>Cytophagales</taxon>
        <taxon>Cyclobacteriaceae</taxon>
        <taxon>Litoribacter</taxon>
    </lineage>
</organism>
<dbReference type="Pfam" id="PF11625">
    <property type="entry name" value="DUF3253"/>
    <property type="match status" value="1"/>
</dbReference>
<protein>
    <submittedName>
        <fullName evidence="1">DUF3253 domain-containing protein</fullName>
    </submittedName>
</protein>
<proteinExistence type="predicted"/>
<dbReference type="SUPFAM" id="SSF46785">
    <property type="entry name" value="Winged helix' DNA-binding domain"/>
    <property type="match status" value="1"/>
</dbReference>
<dbReference type="AlphaFoldDB" id="A0AAP2CIR7"/>
<keyword evidence="2" id="KW-1185">Reference proteome</keyword>
<comment type="caution">
    <text evidence="1">The sequence shown here is derived from an EMBL/GenBank/DDBJ whole genome shotgun (WGS) entry which is preliminary data.</text>
</comment>
<dbReference type="Gene3D" id="1.10.10.10">
    <property type="entry name" value="Winged helix-like DNA-binding domain superfamily/Winged helix DNA-binding domain"/>
    <property type="match status" value="1"/>
</dbReference>
<dbReference type="EMBL" id="JAHCMY010000005">
    <property type="protein sequence ID" value="MBS9524620.1"/>
    <property type="molecule type" value="Genomic_DNA"/>
</dbReference>
<dbReference type="InterPro" id="IPR021660">
    <property type="entry name" value="DUF3253"/>
</dbReference>
<dbReference type="InterPro" id="IPR036390">
    <property type="entry name" value="WH_DNA-bd_sf"/>
</dbReference>
<sequence length="102" mass="11743">MEEAASDSTLYVTQTLSEEGKIPNVLETAIMDMGRQRGDKTFCPSEIARWMYPEDWRAFMPDVQEEMMRLYQEGKIVVTQKGNEVDKNQMPAGPVRIWVPKS</sequence>
<dbReference type="InterPro" id="IPR036388">
    <property type="entry name" value="WH-like_DNA-bd_sf"/>
</dbReference>
<evidence type="ECO:0000313" key="1">
    <source>
        <dbReference type="EMBL" id="MBS9524620.1"/>
    </source>
</evidence>
<name>A0AAP2CIR7_9BACT</name>